<dbReference type="Proteomes" id="UP000318384">
    <property type="component" value="Chromosome"/>
</dbReference>
<evidence type="ECO:0000256" key="5">
    <source>
        <dbReference type="ARBA" id="ARBA00023163"/>
    </source>
</evidence>
<dbReference type="InterPro" id="IPR014284">
    <property type="entry name" value="RNA_pol_sigma-70_dom"/>
</dbReference>
<evidence type="ECO:0000256" key="1">
    <source>
        <dbReference type="ARBA" id="ARBA00010641"/>
    </source>
</evidence>
<organism evidence="8 9">
    <name type="scientific">Gimesia aquarii</name>
    <dbReference type="NCBI Taxonomy" id="2527964"/>
    <lineage>
        <taxon>Bacteria</taxon>
        <taxon>Pseudomonadati</taxon>
        <taxon>Planctomycetota</taxon>
        <taxon>Planctomycetia</taxon>
        <taxon>Planctomycetales</taxon>
        <taxon>Planctomycetaceae</taxon>
        <taxon>Gimesia</taxon>
    </lineage>
</organism>
<dbReference type="GO" id="GO:0003677">
    <property type="term" value="F:DNA binding"/>
    <property type="evidence" value="ECO:0007669"/>
    <property type="project" value="UniProtKB-KW"/>
</dbReference>
<feature type="domain" description="RNA polymerase sigma factor 70 region 4 type 2" evidence="7">
    <location>
        <begin position="109"/>
        <end position="161"/>
    </location>
</feature>
<dbReference type="PANTHER" id="PTHR43133:SF8">
    <property type="entry name" value="RNA POLYMERASE SIGMA FACTOR HI_1459-RELATED"/>
    <property type="match status" value="1"/>
</dbReference>
<proteinExistence type="inferred from homology"/>
<sequence length="175" mass="20036">MDRPTSYDNLIRPIEDKMLATVWRVLRSTQDAEDTLQDVLTTVWQKWSKIERHPNPRAFILKICANAAIDQLRKQIRLKNRESVSELSHLLPSPHIPPQDEAIGQETLKEIMGAVAQLSENQATAFVMRFVQVEPYENIAMALECEEATARKHVARGKKKLAEILSHLNPNFTEI</sequence>
<dbReference type="SUPFAM" id="SSF88659">
    <property type="entry name" value="Sigma3 and sigma4 domains of RNA polymerase sigma factors"/>
    <property type="match status" value="1"/>
</dbReference>
<evidence type="ECO:0000256" key="3">
    <source>
        <dbReference type="ARBA" id="ARBA00023082"/>
    </source>
</evidence>
<dbReference type="Gene3D" id="1.10.1740.10">
    <property type="match status" value="1"/>
</dbReference>
<dbReference type="InterPro" id="IPR039425">
    <property type="entry name" value="RNA_pol_sigma-70-like"/>
</dbReference>
<gene>
    <name evidence="8" type="primary">sigX</name>
    <name evidence="8" type="ORF">V202x_44660</name>
</gene>
<dbReference type="GO" id="GO:0006352">
    <property type="term" value="P:DNA-templated transcription initiation"/>
    <property type="evidence" value="ECO:0007669"/>
    <property type="project" value="InterPro"/>
</dbReference>
<dbReference type="SUPFAM" id="SSF88946">
    <property type="entry name" value="Sigma2 domain of RNA polymerase sigma factors"/>
    <property type="match status" value="1"/>
</dbReference>
<comment type="similarity">
    <text evidence="1">Belongs to the sigma-70 factor family. ECF subfamily.</text>
</comment>
<reference evidence="8 9" key="1">
    <citation type="submission" date="2019-03" db="EMBL/GenBank/DDBJ databases">
        <title>Deep-cultivation of Planctomycetes and their phenomic and genomic characterization uncovers novel biology.</title>
        <authorList>
            <person name="Wiegand S."/>
            <person name="Jogler M."/>
            <person name="Boedeker C."/>
            <person name="Pinto D."/>
            <person name="Vollmers J."/>
            <person name="Rivas-Marin E."/>
            <person name="Kohn T."/>
            <person name="Peeters S.H."/>
            <person name="Heuer A."/>
            <person name="Rast P."/>
            <person name="Oberbeckmann S."/>
            <person name="Bunk B."/>
            <person name="Jeske O."/>
            <person name="Meyerdierks A."/>
            <person name="Storesund J.E."/>
            <person name="Kallscheuer N."/>
            <person name="Luecker S."/>
            <person name="Lage O.M."/>
            <person name="Pohl T."/>
            <person name="Merkel B.J."/>
            <person name="Hornburger P."/>
            <person name="Mueller R.-W."/>
            <person name="Bruemmer F."/>
            <person name="Labrenz M."/>
            <person name="Spormann A.M."/>
            <person name="Op den Camp H."/>
            <person name="Overmann J."/>
            <person name="Amann R."/>
            <person name="Jetten M.S.M."/>
            <person name="Mascher T."/>
            <person name="Medema M.H."/>
            <person name="Devos D.P."/>
            <person name="Kaster A.-K."/>
            <person name="Ovreas L."/>
            <person name="Rohde M."/>
            <person name="Galperin M.Y."/>
            <person name="Jogler C."/>
        </authorList>
    </citation>
    <scope>NUCLEOTIDE SEQUENCE [LARGE SCALE GENOMIC DNA]</scope>
    <source>
        <strain evidence="8 9">V202</strain>
    </source>
</reference>
<dbReference type="InterPro" id="IPR036388">
    <property type="entry name" value="WH-like_DNA-bd_sf"/>
</dbReference>
<dbReference type="Pfam" id="PF04542">
    <property type="entry name" value="Sigma70_r2"/>
    <property type="match status" value="1"/>
</dbReference>
<dbReference type="AlphaFoldDB" id="A0A517X0M7"/>
<keyword evidence="3" id="KW-0731">Sigma factor</keyword>
<name>A0A517X0M7_9PLAN</name>
<dbReference type="InterPro" id="IPR013324">
    <property type="entry name" value="RNA_pol_sigma_r3/r4-like"/>
</dbReference>
<dbReference type="EMBL" id="CP037422">
    <property type="protein sequence ID" value="QDU11050.1"/>
    <property type="molecule type" value="Genomic_DNA"/>
</dbReference>
<evidence type="ECO:0000313" key="8">
    <source>
        <dbReference type="EMBL" id="QDU11050.1"/>
    </source>
</evidence>
<keyword evidence="9" id="KW-1185">Reference proteome</keyword>
<evidence type="ECO:0000259" key="7">
    <source>
        <dbReference type="Pfam" id="PF08281"/>
    </source>
</evidence>
<protein>
    <submittedName>
        <fullName evidence="8">RNA polymerase sigma factor SigX</fullName>
    </submittedName>
</protein>
<dbReference type="GO" id="GO:0016987">
    <property type="term" value="F:sigma factor activity"/>
    <property type="evidence" value="ECO:0007669"/>
    <property type="project" value="UniProtKB-KW"/>
</dbReference>
<dbReference type="InterPro" id="IPR013325">
    <property type="entry name" value="RNA_pol_sigma_r2"/>
</dbReference>
<dbReference type="NCBIfam" id="TIGR02937">
    <property type="entry name" value="sigma70-ECF"/>
    <property type="match status" value="1"/>
</dbReference>
<keyword evidence="5" id="KW-0804">Transcription</keyword>
<feature type="domain" description="RNA polymerase sigma-70 region 2" evidence="6">
    <location>
        <begin position="15"/>
        <end position="75"/>
    </location>
</feature>
<keyword evidence="4" id="KW-0238">DNA-binding</keyword>
<evidence type="ECO:0000313" key="9">
    <source>
        <dbReference type="Proteomes" id="UP000318384"/>
    </source>
</evidence>
<dbReference type="InterPro" id="IPR013249">
    <property type="entry name" value="RNA_pol_sigma70_r4_t2"/>
</dbReference>
<keyword evidence="2" id="KW-0805">Transcription regulation</keyword>
<dbReference type="InterPro" id="IPR007627">
    <property type="entry name" value="RNA_pol_sigma70_r2"/>
</dbReference>
<dbReference type="Gene3D" id="1.10.10.10">
    <property type="entry name" value="Winged helix-like DNA-binding domain superfamily/Winged helix DNA-binding domain"/>
    <property type="match status" value="1"/>
</dbReference>
<dbReference type="OrthoDB" id="275140at2"/>
<dbReference type="Pfam" id="PF08281">
    <property type="entry name" value="Sigma70_r4_2"/>
    <property type="match status" value="1"/>
</dbReference>
<evidence type="ECO:0000256" key="4">
    <source>
        <dbReference type="ARBA" id="ARBA00023125"/>
    </source>
</evidence>
<evidence type="ECO:0000256" key="2">
    <source>
        <dbReference type="ARBA" id="ARBA00023015"/>
    </source>
</evidence>
<dbReference type="PANTHER" id="PTHR43133">
    <property type="entry name" value="RNA POLYMERASE ECF-TYPE SIGMA FACTO"/>
    <property type="match status" value="1"/>
</dbReference>
<dbReference type="RefSeq" id="WP_145178900.1">
    <property type="nucleotide sequence ID" value="NZ_CP037422.1"/>
</dbReference>
<evidence type="ECO:0000259" key="6">
    <source>
        <dbReference type="Pfam" id="PF04542"/>
    </source>
</evidence>
<accession>A0A517X0M7</accession>